<dbReference type="PANTHER" id="PTHR45763:SF46">
    <property type="entry name" value="AB HYDROLASE-1 DOMAIN-CONTAINING PROTEIN"/>
    <property type="match status" value="1"/>
</dbReference>
<evidence type="ECO:0000313" key="7">
    <source>
        <dbReference type="EMBL" id="CAB4954127.1"/>
    </source>
</evidence>
<evidence type="ECO:0000313" key="2">
    <source>
        <dbReference type="EMBL" id="CAB4680221.1"/>
    </source>
</evidence>
<dbReference type="Gene3D" id="3.40.50.1820">
    <property type="entry name" value="alpha/beta hydrolase"/>
    <property type="match status" value="1"/>
</dbReference>
<dbReference type="InterPro" id="IPR029058">
    <property type="entry name" value="AB_hydrolase_fold"/>
</dbReference>
<dbReference type="EMBL" id="CAFAAN010000007">
    <property type="protein sequence ID" value="CAB4805388.1"/>
    <property type="molecule type" value="Genomic_DNA"/>
</dbReference>
<dbReference type="SUPFAM" id="SSF53474">
    <property type="entry name" value="alpha/beta-Hydrolases"/>
    <property type="match status" value="1"/>
</dbReference>
<accession>A0A6J6YD26</accession>
<proteinExistence type="predicted"/>
<feature type="domain" description="AB hydrolase-1" evidence="1">
    <location>
        <begin position="25"/>
        <end position="267"/>
    </location>
</feature>
<evidence type="ECO:0000313" key="6">
    <source>
        <dbReference type="EMBL" id="CAB4840183.1"/>
    </source>
</evidence>
<dbReference type="Pfam" id="PF12697">
    <property type="entry name" value="Abhydrolase_6"/>
    <property type="match status" value="1"/>
</dbReference>
<dbReference type="EMBL" id="CAFBOO010000010">
    <property type="protein sequence ID" value="CAB4991273.1"/>
    <property type="molecule type" value="Genomic_DNA"/>
</dbReference>
<dbReference type="EMBL" id="CAFBPO010000005">
    <property type="protein sequence ID" value="CAB5016751.1"/>
    <property type="molecule type" value="Genomic_DNA"/>
</dbReference>
<dbReference type="EMBL" id="CAFAZW010000003">
    <property type="protein sequence ID" value="CAB4840183.1"/>
    <property type="molecule type" value="Genomic_DNA"/>
</dbReference>
<evidence type="ECO:0000313" key="5">
    <source>
        <dbReference type="EMBL" id="CAB4805388.1"/>
    </source>
</evidence>
<evidence type="ECO:0000313" key="10">
    <source>
        <dbReference type="EMBL" id="CAB5073960.1"/>
    </source>
</evidence>
<evidence type="ECO:0000313" key="3">
    <source>
        <dbReference type="EMBL" id="CAB4739086.1"/>
    </source>
</evidence>
<sequence>MSQLKLSDGRNFEYEDNGVKSDQAILFLHGTPSADKLWSKWLPQVTDCLAIAASRAGYGKSDRHKGRTVADDLADQQALLDHFHIKEFVAIGWSGGGPHAINMTRDPRNKGAITLAGVAEWGHDDLDFLADMGPENEEEFGEALKGEAAIQAWMSKNAPAYKNITGPEVISAFGGLIGDVDKAALTPDVAADMAINLRHSVVDSFDGWADDDLAFVQKFGFDLAAINKPVLVWQGDDDFMVPKAHGEWLAKHIPTAKLNFLPGQGHISLGTAYRLEIIKQAMALLKA</sequence>
<organism evidence="5">
    <name type="scientific">freshwater metagenome</name>
    <dbReference type="NCBI Taxonomy" id="449393"/>
    <lineage>
        <taxon>unclassified sequences</taxon>
        <taxon>metagenomes</taxon>
        <taxon>ecological metagenomes</taxon>
    </lineage>
</organism>
<gene>
    <name evidence="2" type="ORF">UFOPK2340_01058</name>
    <name evidence="3" type="ORF">UFOPK2772_00880</name>
    <name evidence="4" type="ORF">UFOPK2850_00453</name>
    <name evidence="5" type="ORF">UFOPK3027_00932</name>
    <name evidence="6" type="ORF">UFOPK3256_00299</name>
    <name evidence="7" type="ORF">UFOPK3827_00760</name>
    <name evidence="8" type="ORF">UFOPK3982_01175</name>
    <name evidence="9" type="ORF">UFOPK4120_00593</name>
    <name evidence="10" type="ORF">UFOPK4404_00955</name>
</gene>
<dbReference type="EMBL" id="CAEZXC010000066">
    <property type="protein sequence ID" value="CAB4680221.1"/>
    <property type="molecule type" value="Genomic_DNA"/>
</dbReference>
<evidence type="ECO:0000313" key="8">
    <source>
        <dbReference type="EMBL" id="CAB4991273.1"/>
    </source>
</evidence>
<dbReference type="PANTHER" id="PTHR45763">
    <property type="entry name" value="HYDROLASE, ALPHA/BETA FOLD FAMILY PROTEIN, EXPRESSED-RELATED"/>
    <property type="match status" value="1"/>
</dbReference>
<evidence type="ECO:0000313" key="4">
    <source>
        <dbReference type="EMBL" id="CAB4751771.1"/>
    </source>
</evidence>
<protein>
    <submittedName>
        <fullName evidence="5">Unannotated protein</fullName>
    </submittedName>
</protein>
<name>A0A6J6YD26_9ZZZZ</name>
<evidence type="ECO:0000259" key="1">
    <source>
        <dbReference type="Pfam" id="PF12697"/>
    </source>
</evidence>
<dbReference type="EMBL" id="CAFBQY010000009">
    <property type="protein sequence ID" value="CAB5073960.1"/>
    <property type="molecule type" value="Genomic_DNA"/>
</dbReference>
<evidence type="ECO:0000313" key="9">
    <source>
        <dbReference type="EMBL" id="CAB5016751.1"/>
    </source>
</evidence>
<dbReference type="EMBL" id="CAFBNM010000006">
    <property type="protein sequence ID" value="CAB4954127.1"/>
    <property type="molecule type" value="Genomic_DNA"/>
</dbReference>
<reference evidence="5" key="1">
    <citation type="submission" date="2020-05" db="EMBL/GenBank/DDBJ databases">
        <authorList>
            <person name="Chiriac C."/>
            <person name="Salcher M."/>
            <person name="Ghai R."/>
            <person name="Kavagutti S V."/>
        </authorList>
    </citation>
    <scope>NUCLEOTIDE SEQUENCE</scope>
</reference>
<dbReference type="InterPro" id="IPR000073">
    <property type="entry name" value="AB_hydrolase_1"/>
</dbReference>
<dbReference type="EMBL" id="CAEZZH010000004">
    <property type="protein sequence ID" value="CAB4751771.1"/>
    <property type="molecule type" value="Genomic_DNA"/>
</dbReference>
<dbReference type="EMBL" id="CAEZYT010000052">
    <property type="protein sequence ID" value="CAB4739086.1"/>
    <property type="molecule type" value="Genomic_DNA"/>
</dbReference>
<dbReference type="AlphaFoldDB" id="A0A6J6YD26"/>